<keyword evidence="1" id="KW-0862">Zinc</keyword>
<sequence>MSYQEFQARENLEARSVTYQPRGRLRVRATARKRVVYPNQMHIRNKPYCELCEGVGHWTQNCWRTSLRRMLAPENAECDWCGMRGHFSYRCPNPGHMRHWSPCDSCGEPGHLNNHCWRARPDRPIFPEPTRCIECGGSGHFSNRCPYWVVREM</sequence>
<reference evidence="4" key="2">
    <citation type="submission" date="2025-08" db="UniProtKB">
        <authorList>
            <consortium name="RefSeq"/>
        </authorList>
    </citation>
    <scope>IDENTIFICATION</scope>
    <source>
        <tissue evidence="4">Leaf</tissue>
    </source>
</reference>
<dbReference type="SUPFAM" id="SSF57756">
    <property type="entry name" value="Retrovirus zinc finger-like domains"/>
    <property type="match status" value="1"/>
</dbReference>
<keyword evidence="1" id="KW-0863">Zinc-finger</keyword>
<evidence type="ECO:0000313" key="3">
    <source>
        <dbReference type="Proteomes" id="UP000694864"/>
    </source>
</evidence>
<organism evidence="3 4">
    <name type="scientific">Camelina sativa</name>
    <name type="common">False flax</name>
    <name type="synonym">Myagrum sativum</name>
    <dbReference type="NCBI Taxonomy" id="90675"/>
    <lineage>
        <taxon>Eukaryota</taxon>
        <taxon>Viridiplantae</taxon>
        <taxon>Streptophyta</taxon>
        <taxon>Embryophyta</taxon>
        <taxon>Tracheophyta</taxon>
        <taxon>Spermatophyta</taxon>
        <taxon>Magnoliopsida</taxon>
        <taxon>eudicotyledons</taxon>
        <taxon>Gunneridae</taxon>
        <taxon>Pentapetalae</taxon>
        <taxon>rosids</taxon>
        <taxon>malvids</taxon>
        <taxon>Brassicales</taxon>
        <taxon>Brassicaceae</taxon>
        <taxon>Camelineae</taxon>
        <taxon>Camelina</taxon>
    </lineage>
</organism>
<reference evidence="3" key="1">
    <citation type="journal article" date="2014" name="Nat. Commun.">
        <title>The emerging biofuel crop Camelina sativa retains a highly undifferentiated hexaploid genome structure.</title>
        <authorList>
            <person name="Kagale S."/>
            <person name="Koh C."/>
            <person name="Nixon J."/>
            <person name="Bollina V."/>
            <person name="Clarke W.E."/>
            <person name="Tuteja R."/>
            <person name="Spillane C."/>
            <person name="Robinson S.J."/>
            <person name="Links M.G."/>
            <person name="Clarke C."/>
            <person name="Higgins E.E."/>
            <person name="Huebert T."/>
            <person name="Sharpe A.G."/>
            <person name="Parkin I.A."/>
        </authorList>
    </citation>
    <scope>NUCLEOTIDE SEQUENCE [LARGE SCALE GENOMIC DNA]</scope>
    <source>
        <strain evidence="3">cv. DH55</strain>
    </source>
</reference>
<proteinExistence type="predicted"/>
<dbReference type="Gene3D" id="4.10.60.10">
    <property type="entry name" value="Zinc finger, CCHC-type"/>
    <property type="match status" value="2"/>
</dbReference>
<evidence type="ECO:0000256" key="1">
    <source>
        <dbReference type="PROSITE-ProRule" id="PRU00047"/>
    </source>
</evidence>
<keyword evidence="1" id="KW-0479">Metal-binding</keyword>
<evidence type="ECO:0000259" key="2">
    <source>
        <dbReference type="PROSITE" id="PS50158"/>
    </source>
</evidence>
<dbReference type="InterPro" id="IPR001878">
    <property type="entry name" value="Znf_CCHC"/>
</dbReference>
<accession>A0ABM1RS54</accession>
<dbReference type="InterPro" id="IPR036875">
    <property type="entry name" value="Znf_CCHC_sf"/>
</dbReference>
<dbReference type="PROSITE" id="PS50158">
    <property type="entry name" value="ZF_CCHC"/>
    <property type="match status" value="2"/>
</dbReference>
<dbReference type="Proteomes" id="UP000694864">
    <property type="component" value="Chromosome 6"/>
</dbReference>
<dbReference type="SMART" id="SM00343">
    <property type="entry name" value="ZnF_C2HC"/>
    <property type="match status" value="4"/>
</dbReference>
<gene>
    <name evidence="4" type="primary">LOC109133299</name>
</gene>
<keyword evidence="3" id="KW-1185">Reference proteome</keyword>
<dbReference type="RefSeq" id="XP_019101842.1">
    <property type="nucleotide sequence ID" value="XM_019246297.1"/>
</dbReference>
<feature type="domain" description="CCHC-type" evidence="2">
    <location>
        <begin position="103"/>
        <end position="116"/>
    </location>
</feature>
<protein>
    <submittedName>
        <fullName evidence="4">ATP-dependent RNA helicase glh-4-like</fullName>
    </submittedName>
</protein>
<evidence type="ECO:0000313" key="4">
    <source>
        <dbReference type="RefSeq" id="XP_019101842.1"/>
    </source>
</evidence>
<feature type="domain" description="CCHC-type" evidence="2">
    <location>
        <begin position="131"/>
        <end position="146"/>
    </location>
</feature>
<dbReference type="GeneID" id="109133299"/>
<name>A0ABM1RS54_CAMSA</name>